<protein>
    <submittedName>
        <fullName evidence="2">Uncharacterized protein</fullName>
    </submittedName>
</protein>
<evidence type="ECO:0000313" key="3">
    <source>
        <dbReference type="Proteomes" id="UP000285060"/>
    </source>
</evidence>
<keyword evidence="3" id="KW-1185">Reference proteome</keyword>
<evidence type="ECO:0000256" key="1">
    <source>
        <dbReference type="SAM" id="MobiDB-lite"/>
    </source>
</evidence>
<name>A0A418AR20_9STRA</name>
<reference evidence="2 3" key="1">
    <citation type="submission" date="2018-08" db="EMBL/GenBank/DDBJ databases">
        <title>Aphanomyces genome sequencing and annotation.</title>
        <authorList>
            <person name="Minardi D."/>
            <person name="Oidtmann B."/>
            <person name="Van Der Giezen M."/>
            <person name="Studholme D.J."/>
        </authorList>
    </citation>
    <scope>NUCLEOTIDE SEQUENCE [LARGE SCALE GENOMIC DNA]</scope>
    <source>
        <strain evidence="2 3">NJM0002</strain>
    </source>
</reference>
<dbReference type="VEuPathDB" id="FungiDB:H310_10640"/>
<evidence type="ECO:0000313" key="2">
    <source>
        <dbReference type="EMBL" id="RHY27576.1"/>
    </source>
</evidence>
<organism evidence="2 3">
    <name type="scientific">Aphanomyces invadans</name>
    <dbReference type="NCBI Taxonomy" id="157072"/>
    <lineage>
        <taxon>Eukaryota</taxon>
        <taxon>Sar</taxon>
        <taxon>Stramenopiles</taxon>
        <taxon>Oomycota</taxon>
        <taxon>Saprolegniomycetes</taxon>
        <taxon>Saprolegniales</taxon>
        <taxon>Verrucalvaceae</taxon>
        <taxon>Aphanomyces</taxon>
    </lineage>
</organism>
<feature type="region of interest" description="Disordered" evidence="1">
    <location>
        <begin position="210"/>
        <end position="271"/>
    </location>
</feature>
<proteinExistence type="predicted"/>
<gene>
    <name evidence="2" type="ORF">DYB32_006687</name>
</gene>
<sequence length="271" mass="29666">MHKNVKSPGGSGPSMSMDEFAKQFGRPEKGPPTFPELYSPRPTRQLHVAVKLYWRTNDRIEYRFVEVRAHSVLVIMCLNTTTSQEYRPLCVDAELLYKLVENKKQGKPWNTAVVKRMLSDVELKAAVPDFLLSRLKLSEPPTSTESTAPSATERHCFLEKSFGDEYDTLLCDPPPVALETLLDGVERKGTPIWLSQPVDVPSSIVIPTSEVQASTDTTPPADVRESVPAGGSGAVAVRVLKTATSSPKKDAKQLKGGSTKPAKPGQIKAKP</sequence>
<comment type="caution">
    <text evidence="2">The sequence shown here is derived from an EMBL/GenBank/DDBJ whole genome shotgun (WGS) entry which is preliminary data.</text>
</comment>
<accession>A0A418AR20</accession>
<dbReference type="EMBL" id="QUSY01000742">
    <property type="protein sequence ID" value="RHY27576.1"/>
    <property type="molecule type" value="Genomic_DNA"/>
</dbReference>
<dbReference type="Proteomes" id="UP000285060">
    <property type="component" value="Unassembled WGS sequence"/>
</dbReference>
<dbReference type="AlphaFoldDB" id="A0A418AR20"/>